<dbReference type="EMBL" id="CAJNNV010032262">
    <property type="protein sequence ID" value="CAE8639475.1"/>
    <property type="molecule type" value="Genomic_DNA"/>
</dbReference>
<dbReference type="InterPro" id="IPR029063">
    <property type="entry name" value="SAM-dependent_MTases_sf"/>
</dbReference>
<dbReference type="AlphaFoldDB" id="A0A813HNZ4"/>
<keyword evidence="2" id="KW-1185">Reference proteome</keyword>
<name>A0A813HNZ4_POLGL</name>
<dbReference type="Proteomes" id="UP000654075">
    <property type="component" value="Unassembled WGS sequence"/>
</dbReference>
<evidence type="ECO:0000313" key="1">
    <source>
        <dbReference type="EMBL" id="CAE8639475.1"/>
    </source>
</evidence>
<organism evidence="1 2">
    <name type="scientific">Polarella glacialis</name>
    <name type="common">Dinoflagellate</name>
    <dbReference type="NCBI Taxonomy" id="89957"/>
    <lineage>
        <taxon>Eukaryota</taxon>
        <taxon>Sar</taxon>
        <taxon>Alveolata</taxon>
        <taxon>Dinophyceae</taxon>
        <taxon>Suessiales</taxon>
        <taxon>Suessiaceae</taxon>
        <taxon>Polarella</taxon>
    </lineage>
</organism>
<protein>
    <recommendedName>
        <fullName evidence="3">Methyltransferase domain-containing protein</fullName>
    </recommendedName>
</protein>
<proteinExistence type="predicted"/>
<sequence length="330" mass="36887">MSSLATIATTGSPSSVASGILPGFISSKLVWLTFIFPSSIIWNEIHSSHSVSDGGVWHYGPNDRYKSVGLVEFIEGRHPDYDSVWDVACNLGVVLKHLAIKHPNRRYVGSDISSVMVNATQSECLNGIVEVFDVAQLQYADHSSHGFPNEVDVIIVADVMYYISWGGWPPIGNWLYPSFMVSGYQTRFLQHLTRRARKEVIFTNHQNNEGAHRFFREMGISPVHFYSSFSEKPISFWVVKGSAASWRETDAKSSNNNNDNNNNNSNSELPGGFCLGFFLQWGCLAGLVLILLPRRLSPAPIRWCRLLCSYSKPDSDRAQDQEGMECGKLV</sequence>
<dbReference type="SUPFAM" id="SSF53335">
    <property type="entry name" value="S-adenosyl-L-methionine-dependent methyltransferases"/>
    <property type="match status" value="1"/>
</dbReference>
<reference evidence="1" key="1">
    <citation type="submission" date="2021-02" db="EMBL/GenBank/DDBJ databases">
        <authorList>
            <person name="Dougan E. K."/>
            <person name="Rhodes N."/>
            <person name="Thang M."/>
            <person name="Chan C."/>
        </authorList>
    </citation>
    <scope>NUCLEOTIDE SEQUENCE</scope>
</reference>
<gene>
    <name evidence="1" type="ORF">PGLA1383_LOCUS54506</name>
</gene>
<evidence type="ECO:0000313" key="2">
    <source>
        <dbReference type="Proteomes" id="UP000654075"/>
    </source>
</evidence>
<dbReference type="Gene3D" id="3.40.50.150">
    <property type="entry name" value="Vaccinia Virus protein VP39"/>
    <property type="match status" value="1"/>
</dbReference>
<comment type="caution">
    <text evidence="1">The sequence shown here is derived from an EMBL/GenBank/DDBJ whole genome shotgun (WGS) entry which is preliminary data.</text>
</comment>
<accession>A0A813HNZ4</accession>
<evidence type="ECO:0008006" key="3">
    <source>
        <dbReference type="Google" id="ProtNLM"/>
    </source>
</evidence>